<dbReference type="AlphaFoldDB" id="A0A7Z0SFR2"/>
<dbReference type="EMBL" id="JACCHS010000206">
    <property type="protein sequence ID" value="NYT47680.1"/>
    <property type="molecule type" value="Genomic_DNA"/>
</dbReference>
<evidence type="ECO:0000313" key="2">
    <source>
        <dbReference type="Proteomes" id="UP000537890"/>
    </source>
</evidence>
<dbReference type="Proteomes" id="UP000537890">
    <property type="component" value="Unassembled WGS sequence"/>
</dbReference>
<comment type="caution">
    <text evidence="1">The sequence shown here is derived from an EMBL/GenBank/DDBJ whole genome shotgun (WGS) entry which is preliminary data.</text>
</comment>
<name>A0A7Z0SFR2_9GAMM</name>
<proteinExistence type="predicted"/>
<reference evidence="1 2" key="1">
    <citation type="submission" date="2020-05" db="EMBL/GenBank/DDBJ databases">
        <title>Horizontal transmission and recombination maintain forever young bacterial symbiont genomes.</title>
        <authorList>
            <person name="Russell S.L."/>
            <person name="Pepper-Tunick E."/>
            <person name="Svedberg J."/>
            <person name="Byrne A."/>
            <person name="Ruelas Castillo J."/>
            <person name="Vollmers C."/>
            <person name="Beinart R.A."/>
            <person name="Corbett-Detig R."/>
        </authorList>
    </citation>
    <scope>NUCLEOTIDE SEQUENCE [LARGE SCALE GENOMIC DNA]</scope>
    <source>
        <strain evidence="1">4727-3</strain>
    </source>
</reference>
<accession>A0A7Z0SFR2</accession>
<evidence type="ECO:0000313" key="1">
    <source>
        <dbReference type="EMBL" id="NYT47680.1"/>
    </source>
</evidence>
<sequence>MTITGYAGGRLNQYLARFEGTPVGRELEAISHFGGLRFNRSRGIRLDLNAINRVVEVFENSDYGAYIARNSVQEYLENSLRLRNSENARRASRWLLNNNILPEMIGVAAYLRHGRPAFTPNPVRDLIIALRLGHGKVSWQLAILLKLHAQRIFRARNYGPESSHAHSAATRRLPRKTPHFVRTMNRNRGADFQFDFASSRQIIPCIDRGNGAIPEVALMTK</sequence>
<gene>
    <name evidence="1" type="ORF">H0A75_09170</name>
</gene>
<organism evidence="1 2">
    <name type="scientific">Candidatus Methanofishera endochildressiae</name>
    <dbReference type="NCBI Taxonomy" id="2738884"/>
    <lineage>
        <taxon>Bacteria</taxon>
        <taxon>Pseudomonadati</taxon>
        <taxon>Pseudomonadota</taxon>
        <taxon>Gammaproteobacteria</taxon>
        <taxon>Candidatus Methanofishera</taxon>
    </lineage>
</organism>
<protein>
    <submittedName>
        <fullName evidence="1">Uncharacterized protein</fullName>
    </submittedName>
</protein>